<dbReference type="InParanoid" id="G3HCX9"/>
<evidence type="ECO:0000313" key="1">
    <source>
        <dbReference type="EMBL" id="EGW00615.1"/>
    </source>
</evidence>
<dbReference type="EMBL" id="JH000286">
    <property type="protein sequence ID" value="EGW00615.1"/>
    <property type="molecule type" value="Genomic_DNA"/>
</dbReference>
<name>G3HCX9_CRIGR</name>
<gene>
    <name evidence="1" type="ORF">I79_008347</name>
</gene>
<protein>
    <submittedName>
        <fullName evidence="1">Uncharacterized protein</fullName>
    </submittedName>
</protein>
<reference evidence="2" key="1">
    <citation type="journal article" date="2011" name="Nat. Biotechnol.">
        <title>The genomic sequence of the Chinese hamster ovary (CHO)-K1 cell line.</title>
        <authorList>
            <person name="Xu X."/>
            <person name="Nagarajan H."/>
            <person name="Lewis N.E."/>
            <person name="Pan S."/>
            <person name="Cai Z."/>
            <person name="Liu X."/>
            <person name="Chen W."/>
            <person name="Xie M."/>
            <person name="Wang W."/>
            <person name="Hammond S."/>
            <person name="Andersen M.R."/>
            <person name="Neff N."/>
            <person name="Passarelli B."/>
            <person name="Koh W."/>
            <person name="Fan H.C."/>
            <person name="Wang J."/>
            <person name="Gui Y."/>
            <person name="Lee K.H."/>
            <person name="Betenbaugh M.J."/>
            <person name="Quake S.R."/>
            <person name="Famili I."/>
            <person name="Palsson B.O."/>
            <person name="Wang J."/>
        </authorList>
    </citation>
    <scope>NUCLEOTIDE SEQUENCE [LARGE SCALE GENOMIC DNA]</scope>
    <source>
        <strain evidence="2">CHO K1 cell line</strain>
    </source>
</reference>
<evidence type="ECO:0000313" key="2">
    <source>
        <dbReference type="Proteomes" id="UP000001075"/>
    </source>
</evidence>
<accession>G3HCX9</accession>
<sequence length="57" mass="6237">MTSPSFHHLSLAPVLLGKAQVLSADYSFLQEVALNLNIPLPASYLYPSPGPRRICQN</sequence>
<dbReference type="Proteomes" id="UP000001075">
    <property type="component" value="Unassembled WGS sequence"/>
</dbReference>
<organism evidence="1 2">
    <name type="scientific">Cricetulus griseus</name>
    <name type="common">Chinese hamster</name>
    <name type="synonym">Cricetulus barabensis griseus</name>
    <dbReference type="NCBI Taxonomy" id="10029"/>
    <lineage>
        <taxon>Eukaryota</taxon>
        <taxon>Metazoa</taxon>
        <taxon>Chordata</taxon>
        <taxon>Craniata</taxon>
        <taxon>Vertebrata</taxon>
        <taxon>Euteleostomi</taxon>
        <taxon>Mammalia</taxon>
        <taxon>Eutheria</taxon>
        <taxon>Euarchontoglires</taxon>
        <taxon>Glires</taxon>
        <taxon>Rodentia</taxon>
        <taxon>Myomorpha</taxon>
        <taxon>Muroidea</taxon>
        <taxon>Cricetidae</taxon>
        <taxon>Cricetinae</taxon>
        <taxon>Cricetulus</taxon>
    </lineage>
</organism>
<proteinExistence type="predicted"/>
<dbReference type="AlphaFoldDB" id="G3HCX9"/>